<evidence type="ECO:0000256" key="5">
    <source>
        <dbReference type="ARBA" id="ARBA00023242"/>
    </source>
</evidence>
<accession>B7FVP1</accession>
<dbReference type="InterPro" id="IPR009072">
    <property type="entry name" value="Histone-fold"/>
</dbReference>
<keyword evidence="3" id="KW-0805">Transcription regulation</keyword>
<reference evidence="8" key="2">
    <citation type="submission" date="2008-08" db="EMBL/GenBank/DDBJ databases">
        <authorList>
            <consortium name="Diatom Consortium"/>
            <person name="Grigoriev I."/>
            <person name="Grimwood J."/>
            <person name="Kuo A."/>
            <person name="Otillar R.P."/>
            <person name="Salamov A."/>
            <person name="Detter J.C."/>
            <person name="Lindquist E."/>
            <person name="Shapiro H."/>
            <person name="Lucas S."/>
            <person name="Glavina del Rio T."/>
            <person name="Pitluck S."/>
            <person name="Rokhsar D."/>
            <person name="Bowler C."/>
        </authorList>
    </citation>
    <scope>GENOME REANNOTATION</scope>
    <source>
        <strain evidence="8">CCAP 1055/1</strain>
    </source>
</reference>
<dbReference type="GO" id="GO:0005669">
    <property type="term" value="C:transcription factor TFIID complex"/>
    <property type="evidence" value="ECO:0007669"/>
    <property type="project" value="TreeGrafter"/>
</dbReference>
<feature type="compositionally biased region" description="Basic residues" evidence="6">
    <location>
        <begin position="47"/>
        <end position="58"/>
    </location>
</feature>
<feature type="compositionally biased region" description="Low complexity" evidence="6">
    <location>
        <begin position="1"/>
        <end position="29"/>
    </location>
</feature>
<feature type="region of interest" description="Disordered" evidence="6">
    <location>
        <begin position="250"/>
        <end position="352"/>
    </location>
</feature>
<dbReference type="EMBL" id="CM000608">
    <property type="protein sequence ID" value="EEC49662.1"/>
    <property type="molecule type" value="Genomic_DNA"/>
</dbReference>
<comment type="similarity">
    <text evidence="2">Belongs to the TAF9 family.</text>
</comment>
<dbReference type="GO" id="GO:0051123">
    <property type="term" value="P:RNA polymerase II preinitiation complex assembly"/>
    <property type="evidence" value="ECO:0007669"/>
    <property type="project" value="TreeGrafter"/>
</dbReference>
<feature type="compositionally biased region" description="Polar residues" evidence="6">
    <location>
        <begin position="332"/>
        <end position="341"/>
    </location>
</feature>
<evidence type="ECO:0000256" key="2">
    <source>
        <dbReference type="ARBA" id="ARBA00007646"/>
    </source>
</evidence>
<gene>
    <name evidence="7" type="ORF">PHATRDRAFT_44797</name>
</gene>
<evidence type="ECO:0000313" key="7">
    <source>
        <dbReference type="EMBL" id="EEC49662.1"/>
    </source>
</evidence>
<dbReference type="eggNOG" id="ENOG502SRSU">
    <property type="taxonomic scope" value="Eukaryota"/>
</dbReference>
<reference evidence="7 8" key="1">
    <citation type="journal article" date="2008" name="Nature">
        <title>The Phaeodactylum genome reveals the evolutionary history of diatom genomes.</title>
        <authorList>
            <person name="Bowler C."/>
            <person name="Allen A.E."/>
            <person name="Badger J.H."/>
            <person name="Grimwood J."/>
            <person name="Jabbari K."/>
            <person name="Kuo A."/>
            <person name="Maheswari U."/>
            <person name="Martens C."/>
            <person name="Maumus F."/>
            <person name="Otillar R.P."/>
            <person name="Rayko E."/>
            <person name="Salamov A."/>
            <person name="Vandepoele K."/>
            <person name="Beszteri B."/>
            <person name="Gruber A."/>
            <person name="Heijde M."/>
            <person name="Katinka M."/>
            <person name="Mock T."/>
            <person name="Valentin K."/>
            <person name="Verret F."/>
            <person name="Berges J.A."/>
            <person name="Brownlee C."/>
            <person name="Cadoret J.P."/>
            <person name="Chiovitti A."/>
            <person name="Choi C.J."/>
            <person name="Coesel S."/>
            <person name="De Martino A."/>
            <person name="Detter J.C."/>
            <person name="Durkin C."/>
            <person name="Falciatore A."/>
            <person name="Fournet J."/>
            <person name="Haruta M."/>
            <person name="Huysman M.J."/>
            <person name="Jenkins B.D."/>
            <person name="Jiroutova K."/>
            <person name="Jorgensen R.E."/>
            <person name="Joubert Y."/>
            <person name="Kaplan A."/>
            <person name="Kroger N."/>
            <person name="Kroth P.G."/>
            <person name="La Roche J."/>
            <person name="Lindquist E."/>
            <person name="Lommer M."/>
            <person name="Martin-Jezequel V."/>
            <person name="Lopez P.J."/>
            <person name="Lucas S."/>
            <person name="Mangogna M."/>
            <person name="McGinnis K."/>
            <person name="Medlin L.K."/>
            <person name="Montsant A."/>
            <person name="Oudot-Le Secq M.P."/>
            <person name="Napoli C."/>
            <person name="Obornik M."/>
            <person name="Parker M.S."/>
            <person name="Petit J.L."/>
            <person name="Porcel B.M."/>
            <person name="Poulsen N."/>
            <person name="Robison M."/>
            <person name="Rychlewski L."/>
            <person name="Rynearson T.A."/>
            <person name="Schmutz J."/>
            <person name="Shapiro H."/>
            <person name="Siaut M."/>
            <person name="Stanley M."/>
            <person name="Sussman M.R."/>
            <person name="Taylor A.R."/>
            <person name="Vardi A."/>
            <person name="von Dassow P."/>
            <person name="Vyverman W."/>
            <person name="Willis A."/>
            <person name="Wyrwicz L.S."/>
            <person name="Rokhsar D.S."/>
            <person name="Weissenbach J."/>
            <person name="Armbrust E.V."/>
            <person name="Green B.R."/>
            <person name="Van de Peer Y."/>
            <person name="Grigoriev I.V."/>
        </authorList>
    </citation>
    <scope>NUCLEOTIDE SEQUENCE [LARGE SCALE GENOMIC DNA]</scope>
    <source>
        <strain evidence="7 8">CCAP 1055/1</strain>
    </source>
</reference>
<dbReference type="Pfam" id="PF02291">
    <property type="entry name" value="TFIID-31kDa"/>
    <property type="match status" value="1"/>
</dbReference>
<feature type="compositionally biased region" description="Basic and acidic residues" evidence="6">
    <location>
        <begin position="342"/>
        <end position="352"/>
    </location>
</feature>
<dbReference type="InParanoid" id="B7FVP1"/>
<dbReference type="Proteomes" id="UP000000759">
    <property type="component" value="Chromosome 5"/>
</dbReference>
<dbReference type="GO" id="GO:0003713">
    <property type="term" value="F:transcription coactivator activity"/>
    <property type="evidence" value="ECO:0007669"/>
    <property type="project" value="TreeGrafter"/>
</dbReference>
<dbReference type="GO" id="GO:0016251">
    <property type="term" value="F:RNA polymerase II general transcription initiation factor activity"/>
    <property type="evidence" value="ECO:0007669"/>
    <property type="project" value="TreeGrafter"/>
</dbReference>
<evidence type="ECO:0000256" key="3">
    <source>
        <dbReference type="ARBA" id="ARBA00023015"/>
    </source>
</evidence>
<dbReference type="PaxDb" id="2850-Phatr44797"/>
<dbReference type="PANTHER" id="PTHR48068">
    <property type="entry name" value="TAF9 RNA POLYMERASE II, TATA BOX-BINDING PROTEIN (TBP)-ASSOCIATED FACTOR"/>
    <property type="match status" value="1"/>
</dbReference>
<dbReference type="STRING" id="556484.B7FVP1"/>
<dbReference type="HOGENOM" id="CLU_788639_0_0_1"/>
<proteinExistence type="inferred from homology"/>
<dbReference type="OrthoDB" id="341924at2759"/>
<dbReference type="GO" id="GO:0046982">
    <property type="term" value="F:protein heterodimerization activity"/>
    <property type="evidence" value="ECO:0007669"/>
    <property type="project" value="InterPro"/>
</dbReference>
<dbReference type="RefSeq" id="XP_002178964.1">
    <property type="nucleotide sequence ID" value="XM_002178928.1"/>
</dbReference>
<dbReference type="PANTHER" id="PTHR48068:SF4">
    <property type="entry name" value="TATA-BOX BINDING PROTEIN ASSOCIATED FACTOR 9"/>
    <property type="match status" value="1"/>
</dbReference>
<name>B7FVP1_PHATC</name>
<evidence type="ECO:0000256" key="4">
    <source>
        <dbReference type="ARBA" id="ARBA00023163"/>
    </source>
</evidence>
<keyword evidence="5" id="KW-0539">Nucleus</keyword>
<keyword evidence="8" id="KW-1185">Reference proteome</keyword>
<comment type="subcellular location">
    <subcellularLocation>
        <location evidence="1">Nucleus</location>
    </subcellularLocation>
</comment>
<dbReference type="Gene3D" id="1.10.20.10">
    <property type="entry name" value="Histone, subunit A"/>
    <property type="match status" value="1"/>
</dbReference>
<dbReference type="InterPro" id="IPR051431">
    <property type="entry name" value="TFIID_subunit_9"/>
</dbReference>
<evidence type="ECO:0000313" key="8">
    <source>
        <dbReference type="Proteomes" id="UP000000759"/>
    </source>
</evidence>
<dbReference type="KEGG" id="pti:PHATRDRAFT_44797"/>
<dbReference type="InterPro" id="IPR003162">
    <property type="entry name" value="TFIID-31"/>
</dbReference>
<keyword evidence="4" id="KW-0804">Transcription</keyword>
<dbReference type="GeneID" id="7199904"/>
<evidence type="ECO:0000256" key="6">
    <source>
        <dbReference type="SAM" id="MobiDB-lite"/>
    </source>
</evidence>
<dbReference type="SUPFAM" id="SSF47113">
    <property type="entry name" value="Histone-fold"/>
    <property type="match status" value="1"/>
</dbReference>
<dbReference type="AlphaFoldDB" id="B7FVP1"/>
<evidence type="ECO:0000256" key="1">
    <source>
        <dbReference type="ARBA" id="ARBA00004123"/>
    </source>
</evidence>
<sequence>MVAAPVAPTTAGAPSPAAAATPVASAAKTATKKKKPVKASGAGTQAKPKKPARKRKPPTKSSVASNQTILNDARAASHDLAYQRAQAAARRSDPLWYRIEDVLPVVQEASTMAPKAGILPEQVQVVEAALAHHGMTRADVTPQALACLLEQARRFAQELIADAQDYAYTVNRADVSRADLLLASEMRADHPIATSTQLPKLNLVSQQLNRVPLPPIPSHCYSGILLPPKQHQLTARTYDVVSGAQVYRRMTHKAPEAPKKKQSTTTQPGYGASRGRQIPVKLKEQSVAGPTPMDTSGSGEVPTKTATSLSGLATATPTQATPLAQAAPPNAIVQSPSAPKETSQESHMAQEP</sequence>
<feature type="compositionally biased region" description="Low complexity" evidence="6">
    <location>
        <begin position="303"/>
        <end position="329"/>
    </location>
</feature>
<feature type="region of interest" description="Disordered" evidence="6">
    <location>
        <begin position="1"/>
        <end position="67"/>
    </location>
</feature>
<dbReference type="GO" id="GO:0000124">
    <property type="term" value="C:SAGA complex"/>
    <property type="evidence" value="ECO:0007669"/>
    <property type="project" value="TreeGrafter"/>
</dbReference>
<organism evidence="7 8">
    <name type="scientific">Phaeodactylum tricornutum (strain CCAP 1055/1)</name>
    <dbReference type="NCBI Taxonomy" id="556484"/>
    <lineage>
        <taxon>Eukaryota</taxon>
        <taxon>Sar</taxon>
        <taxon>Stramenopiles</taxon>
        <taxon>Ochrophyta</taxon>
        <taxon>Bacillariophyta</taxon>
        <taxon>Bacillariophyceae</taxon>
        <taxon>Bacillariophycidae</taxon>
        <taxon>Naviculales</taxon>
        <taxon>Phaeodactylaceae</taxon>
        <taxon>Phaeodactylum</taxon>
    </lineage>
</organism>
<protein>
    <submittedName>
        <fullName evidence="7">Uncharacterized protein</fullName>
    </submittedName>
</protein>